<proteinExistence type="predicted"/>
<dbReference type="STRING" id="984486.A0A1E3R151"/>
<keyword evidence="5" id="KW-0862">Zinc</keyword>
<gene>
    <name evidence="12" type="ORF">BABINDRAFT_159572</name>
</gene>
<keyword evidence="6" id="KW-0805">Transcription regulation</keyword>
<dbReference type="GO" id="GO:0000978">
    <property type="term" value="F:RNA polymerase II cis-regulatory region sequence-specific DNA binding"/>
    <property type="evidence" value="ECO:0007669"/>
    <property type="project" value="InterPro"/>
</dbReference>
<feature type="compositionally biased region" description="Pro residues" evidence="10">
    <location>
        <begin position="181"/>
        <end position="195"/>
    </location>
</feature>
<dbReference type="Gene3D" id="3.30.160.60">
    <property type="entry name" value="Classic Zinc Finger"/>
    <property type="match status" value="2"/>
</dbReference>
<dbReference type="OrthoDB" id="10018191at2759"/>
<evidence type="ECO:0000256" key="7">
    <source>
        <dbReference type="ARBA" id="ARBA00023163"/>
    </source>
</evidence>
<dbReference type="AlphaFoldDB" id="A0A1E3R151"/>
<keyword evidence="4 9" id="KW-0863">Zinc-finger</keyword>
<dbReference type="InterPro" id="IPR013087">
    <property type="entry name" value="Znf_C2H2_type"/>
</dbReference>
<dbReference type="GeneID" id="30145600"/>
<dbReference type="FunFam" id="3.30.160.60:FF:000032">
    <property type="entry name" value="Krueppel-like factor 4"/>
    <property type="match status" value="1"/>
</dbReference>
<keyword evidence="3" id="KW-0677">Repeat</keyword>
<dbReference type="PANTHER" id="PTHR40626">
    <property type="entry name" value="MIP31509P"/>
    <property type="match status" value="1"/>
</dbReference>
<feature type="domain" description="C2H2-type" evidence="11">
    <location>
        <begin position="30"/>
        <end position="60"/>
    </location>
</feature>
<evidence type="ECO:0000256" key="8">
    <source>
        <dbReference type="ARBA" id="ARBA00023242"/>
    </source>
</evidence>
<dbReference type="GO" id="GO:0000785">
    <property type="term" value="C:chromatin"/>
    <property type="evidence" value="ECO:0007669"/>
    <property type="project" value="TreeGrafter"/>
</dbReference>
<dbReference type="PROSITE" id="PS50157">
    <property type="entry name" value="ZINC_FINGER_C2H2_2"/>
    <property type="match status" value="2"/>
</dbReference>
<evidence type="ECO:0000256" key="6">
    <source>
        <dbReference type="ARBA" id="ARBA00023015"/>
    </source>
</evidence>
<keyword evidence="13" id="KW-1185">Reference proteome</keyword>
<dbReference type="GO" id="GO:0000981">
    <property type="term" value="F:DNA-binding transcription factor activity, RNA polymerase II-specific"/>
    <property type="evidence" value="ECO:0007669"/>
    <property type="project" value="InterPro"/>
</dbReference>
<evidence type="ECO:0000256" key="4">
    <source>
        <dbReference type="ARBA" id="ARBA00022771"/>
    </source>
</evidence>
<accession>A0A1E3R151</accession>
<dbReference type="GO" id="GO:0005634">
    <property type="term" value="C:nucleus"/>
    <property type="evidence" value="ECO:0007669"/>
    <property type="project" value="UniProtKB-SubCell"/>
</dbReference>
<evidence type="ECO:0000313" key="12">
    <source>
        <dbReference type="EMBL" id="ODQ83117.1"/>
    </source>
</evidence>
<evidence type="ECO:0000256" key="3">
    <source>
        <dbReference type="ARBA" id="ARBA00022737"/>
    </source>
</evidence>
<dbReference type="Proteomes" id="UP000094336">
    <property type="component" value="Unassembled WGS sequence"/>
</dbReference>
<keyword evidence="2" id="KW-0479">Metal-binding</keyword>
<evidence type="ECO:0000256" key="1">
    <source>
        <dbReference type="ARBA" id="ARBA00004123"/>
    </source>
</evidence>
<organism evidence="12 13">
    <name type="scientific">Babjeviella inositovora NRRL Y-12698</name>
    <dbReference type="NCBI Taxonomy" id="984486"/>
    <lineage>
        <taxon>Eukaryota</taxon>
        <taxon>Fungi</taxon>
        <taxon>Dikarya</taxon>
        <taxon>Ascomycota</taxon>
        <taxon>Saccharomycotina</taxon>
        <taxon>Pichiomycetes</taxon>
        <taxon>Serinales incertae sedis</taxon>
        <taxon>Babjeviella</taxon>
    </lineage>
</organism>
<evidence type="ECO:0000313" key="13">
    <source>
        <dbReference type="Proteomes" id="UP000094336"/>
    </source>
</evidence>
<dbReference type="EMBL" id="KV454426">
    <property type="protein sequence ID" value="ODQ83117.1"/>
    <property type="molecule type" value="Genomic_DNA"/>
</dbReference>
<name>A0A1E3R151_9ASCO</name>
<evidence type="ECO:0000256" key="5">
    <source>
        <dbReference type="ARBA" id="ARBA00022833"/>
    </source>
</evidence>
<dbReference type="SMART" id="SM00355">
    <property type="entry name" value="ZnF_C2H2"/>
    <property type="match status" value="2"/>
</dbReference>
<keyword evidence="8" id="KW-0539">Nucleus</keyword>
<evidence type="ECO:0000259" key="11">
    <source>
        <dbReference type="PROSITE" id="PS50157"/>
    </source>
</evidence>
<dbReference type="PROSITE" id="PS00028">
    <property type="entry name" value="ZINC_FINGER_C2H2_1"/>
    <property type="match status" value="1"/>
</dbReference>
<protein>
    <recommendedName>
        <fullName evidence="11">C2H2-type domain-containing protein</fullName>
    </recommendedName>
</protein>
<keyword evidence="7" id="KW-0804">Transcription</keyword>
<feature type="region of interest" description="Disordered" evidence="10">
    <location>
        <begin position="172"/>
        <end position="249"/>
    </location>
</feature>
<feature type="compositionally biased region" description="Low complexity" evidence="10">
    <location>
        <begin position="220"/>
        <end position="233"/>
    </location>
</feature>
<dbReference type="SUPFAM" id="SSF57667">
    <property type="entry name" value="beta-beta-alpha zinc fingers"/>
    <property type="match status" value="1"/>
</dbReference>
<dbReference type="InterPro" id="IPR036236">
    <property type="entry name" value="Znf_C2H2_sf"/>
</dbReference>
<feature type="domain" description="C2H2-type" evidence="11">
    <location>
        <begin position="61"/>
        <end position="89"/>
    </location>
</feature>
<sequence length="439" mass="48786">MATSTYLSPHEAGINMTDALSKKAAKPRVFQCTGYDGCNMTFTRSEHLARHVRKHTGERPYNCTFCGRNFSRLDNLRQHKQTVHANVHESPPQEHAAIHTYPGLPQSNSDPEIASYRDPHKRKYHEGYPVEYGYAEQVRYVHQQYLRGSNPTTPINETYGYSGYDAHNMISPPNSISPANPNMPPYGNAPPPPMNPKFLKPPSSFRSNLELRRPRPVPLPSSLSNPSSASNASFGHPASATEAHHHTYGHYNPPLSAGYHMPADSPLLPLFHTNSYPRGSALYQQQLTTPISATFSHFNPTSPYAANFPQQSNLVTSSFDSYSQSHTHPLYSRQSAPKYPSSSPVVQAKPAVQMPSSGSDKTSTVFLLNEEKPLSVTNLLSEKPESQASCQYGYQQFQETEAKEIEEKKSRGYANILGKAEEKPDDCKIKLPSIKSLGL</sequence>
<evidence type="ECO:0000256" key="2">
    <source>
        <dbReference type="ARBA" id="ARBA00022723"/>
    </source>
</evidence>
<dbReference type="InterPro" id="IPR051059">
    <property type="entry name" value="VerF-like"/>
</dbReference>
<dbReference type="PANTHER" id="PTHR40626:SF32">
    <property type="entry name" value="ZINC FINGER PROTEIN RST2"/>
    <property type="match status" value="1"/>
</dbReference>
<dbReference type="GO" id="GO:0008270">
    <property type="term" value="F:zinc ion binding"/>
    <property type="evidence" value="ECO:0007669"/>
    <property type="project" value="UniProtKB-KW"/>
</dbReference>
<evidence type="ECO:0000256" key="9">
    <source>
        <dbReference type="PROSITE-ProRule" id="PRU00042"/>
    </source>
</evidence>
<reference evidence="13" key="1">
    <citation type="submission" date="2016-05" db="EMBL/GenBank/DDBJ databases">
        <title>Comparative genomics of biotechnologically important yeasts.</title>
        <authorList>
            <consortium name="DOE Joint Genome Institute"/>
            <person name="Riley R."/>
            <person name="Haridas S."/>
            <person name="Wolfe K.H."/>
            <person name="Lopes M.R."/>
            <person name="Hittinger C.T."/>
            <person name="Goker M."/>
            <person name="Salamov A."/>
            <person name="Wisecaver J."/>
            <person name="Long T.M."/>
            <person name="Aerts A.L."/>
            <person name="Barry K."/>
            <person name="Choi C."/>
            <person name="Clum A."/>
            <person name="Coughlan A.Y."/>
            <person name="Deshpande S."/>
            <person name="Douglass A.P."/>
            <person name="Hanson S.J."/>
            <person name="Klenk H.-P."/>
            <person name="Labutti K."/>
            <person name="Lapidus A."/>
            <person name="Lindquist E."/>
            <person name="Lipzen A."/>
            <person name="Meier-Kolthoff J.P."/>
            <person name="Ohm R.A."/>
            <person name="Otillar R.P."/>
            <person name="Pangilinan J."/>
            <person name="Peng Y."/>
            <person name="Rokas A."/>
            <person name="Rosa C.A."/>
            <person name="Scheuner C."/>
            <person name="Sibirny A.A."/>
            <person name="Slot J.C."/>
            <person name="Stielow J.B."/>
            <person name="Sun H."/>
            <person name="Kurtzman C.P."/>
            <person name="Blackwell M."/>
            <person name="Grigoriev I.V."/>
            <person name="Jeffries T.W."/>
        </authorList>
    </citation>
    <scope>NUCLEOTIDE SEQUENCE [LARGE SCALE GENOMIC DNA]</scope>
    <source>
        <strain evidence="13">NRRL Y-12698</strain>
    </source>
</reference>
<comment type="subcellular location">
    <subcellularLocation>
        <location evidence="1">Nucleus</location>
    </subcellularLocation>
</comment>
<dbReference type="Pfam" id="PF00096">
    <property type="entry name" value="zf-C2H2"/>
    <property type="match status" value="2"/>
</dbReference>
<dbReference type="RefSeq" id="XP_018988445.1">
    <property type="nucleotide sequence ID" value="XM_019127747.1"/>
</dbReference>
<evidence type="ECO:0000256" key="10">
    <source>
        <dbReference type="SAM" id="MobiDB-lite"/>
    </source>
</evidence>